<gene>
    <name evidence="14" type="ORF">HAZT_HAZT008622</name>
</gene>
<evidence type="ECO:0000256" key="5">
    <source>
        <dbReference type="ARBA" id="ARBA00022833"/>
    </source>
</evidence>
<dbReference type="GO" id="GO:0000981">
    <property type="term" value="F:DNA-binding transcription factor activity, RNA polymerase II-specific"/>
    <property type="evidence" value="ECO:0007669"/>
    <property type="project" value="TreeGrafter"/>
</dbReference>
<dbReference type="PROSITE" id="PS50157">
    <property type="entry name" value="ZINC_FINGER_C2H2_2"/>
    <property type="match status" value="2"/>
</dbReference>
<sequence length="330" mass="36183">MMVLSYFSDVSVACSGKLYAVHKLVLSSCSDYFSSILHATNCPQPVIVLKDITNYDFEALLSYMYLENGNKDSDMASDDCSLNTDIGELYEEASFETMVLGLSDTEDDCTSSSRQESAMGLAEIISEALIDREDAVHYLSALGCDDLQPDDKDKPPLPEPETCLLQLEPSTGRPVLQMTSESNSRPLLADLKTIRPKTSVALKTCTPYIPVVSKPIFDSVPLGDLISLSNAAPSRPSSSNVPVLATSRSVTTGPAYSTQYALACQYCGKEFAFGSDLRRHARTHTGEKPFSCPHCNFRSSQRYNLERHKKTHEPKSTDVPKAEKHALPST</sequence>
<dbReference type="Gene3D" id="3.30.160.60">
    <property type="entry name" value="Classic Zinc Finger"/>
    <property type="match status" value="2"/>
</dbReference>
<keyword evidence="8" id="KW-0804">Transcription</keyword>
<dbReference type="SMART" id="SM00225">
    <property type="entry name" value="BTB"/>
    <property type="match status" value="1"/>
</dbReference>
<evidence type="ECO:0000256" key="8">
    <source>
        <dbReference type="ARBA" id="ARBA00023163"/>
    </source>
</evidence>
<feature type="compositionally biased region" description="Basic and acidic residues" evidence="11">
    <location>
        <begin position="313"/>
        <end position="330"/>
    </location>
</feature>
<feature type="domain" description="BTB" evidence="12">
    <location>
        <begin position="8"/>
        <end position="65"/>
    </location>
</feature>
<evidence type="ECO:0000256" key="9">
    <source>
        <dbReference type="ARBA" id="ARBA00023242"/>
    </source>
</evidence>
<reference evidence="14" key="2">
    <citation type="journal article" date="2018" name="Environ. Sci. Technol.">
        <title>The Toxicogenome of Hyalella azteca: A Model for Sediment Ecotoxicology and Evolutionary Toxicology.</title>
        <authorList>
            <person name="Poynton H.C."/>
            <person name="Hasenbein S."/>
            <person name="Benoit J.B."/>
            <person name="Sepulveda M.S."/>
            <person name="Poelchau M.F."/>
            <person name="Hughes D.S.T."/>
            <person name="Murali S.C."/>
            <person name="Chen S."/>
            <person name="Glastad K.M."/>
            <person name="Goodisman M.A.D."/>
            <person name="Werren J.H."/>
            <person name="Vineis J.H."/>
            <person name="Bowen J.L."/>
            <person name="Friedrich M."/>
            <person name="Jones J."/>
            <person name="Robertson H.M."/>
            <person name="Feyereisen R."/>
            <person name="Mechler-Hickson A."/>
            <person name="Mathers N."/>
            <person name="Lee C.E."/>
            <person name="Colbourne J.K."/>
            <person name="Biales A."/>
            <person name="Johnston J.S."/>
            <person name="Wellborn G.A."/>
            <person name="Rosendale A.J."/>
            <person name="Cridge A.G."/>
            <person name="Munoz-Torres M.C."/>
            <person name="Bain P.A."/>
            <person name="Manny A.R."/>
            <person name="Major K.M."/>
            <person name="Lambert F.N."/>
            <person name="Vulpe C.D."/>
            <person name="Tuck P."/>
            <person name="Blalock B.J."/>
            <person name="Lin Y.Y."/>
            <person name="Smith M.E."/>
            <person name="Ochoa-Acuna H."/>
            <person name="Chen M.M."/>
            <person name="Childers C.P."/>
            <person name="Qu J."/>
            <person name="Dugan S."/>
            <person name="Lee S.L."/>
            <person name="Chao H."/>
            <person name="Dinh H."/>
            <person name="Han Y."/>
            <person name="Doddapaneni H."/>
            <person name="Worley K.C."/>
            <person name="Muzny D.M."/>
            <person name="Gibbs R.A."/>
            <person name="Richards S."/>
        </authorList>
    </citation>
    <scope>NUCLEOTIDE SEQUENCE</scope>
    <source>
        <strain evidence="14">HAZT.00-mixed</strain>
        <tissue evidence="14">Whole organism</tissue>
    </source>
</reference>
<evidence type="ECO:0000256" key="3">
    <source>
        <dbReference type="ARBA" id="ARBA00022737"/>
    </source>
</evidence>
<evidence type="ECO:0000256" key="1">
    <source>
        <dbReference type="ARBA" id="ARBA00004123"/>
    </source>
</evidence>
<evidence type="ECO:0000256" key="2">
    <source>
        <dbReference type="ARBA" id="ARBA00022723"/>
    </source>
</evidence>
<dbReference type="PROSITE" id="PS50097">
    <property type="entry name" value="BTB"/>
    <property type="match status" value="1"/>
</dbReference>
<dbReference type="SMART" id="SM00355">
    <property type="entry name" value="ZnF_C2H2"/>
    <property type="match status" value="2"/>
</dbReference>
<evidence type="ECO:0000256" key="6">
    <source>
        <dbReference type="ARBA" id="ARBA00023015"/>
    </source>
</evidence>
<evidence type="ECO:0000259" key="12">
    <source>
        <dbReference type="PROSITE" id="PS50097"/>
    </source>
</evidence>
<dbReference type="Gene3D" id="3.30.710.10">
    <property type="entry name" value="Potassium Channel Kv1.1, Chain A"/>
    <property type="match status" value="1"/>
</dbReference>
<dbReference type="InterPro" id="IPR036236">
    <property type="entry name" value="Znf_C2H2_sf"/>
</dbReference>
<organism evidence="14">
    <name type="scientific">Hyalella azteca</name>
    <name type="common">Amphipod</name>
    <dbReference type="NCBI Taxonomy" id="294128"/>
    <lineage>
        <taxon>Eukaryota</taxon>
        <taxon>Metazoa</taxon>
        <taxon>Ecdysozoa</taxon>
        <taxon>Arthropoda</taxon>
        <taxon>Crustacea</taxon>
        <taxon>Multicrustacea</taxon>
        <taxon>Malacostraca</taxon>
        <taxon>Eumalacostraca</taxon>
        <taxon>Peracarida</taxon>
        <taxon>Amphipoda</taxon>
        <taxon>Senticaudata</taxon>
        <taxon>Talitrida</taxon>
        <taxon>Talitroidea</taxon>
        <taxon>Hyalellidae</taxon>
        <taxon>Hyalella</taxon>
    </lineage>
</organism>
<keyword evidence="4 10" id="KW-0863">Zinc-finger</keyword>
<dbReference type="PANTHER" id="PTHR46105:SF5">
    <property type="entry name" value="ZINC FINGER AND BTB DOMAIN-CONTAINING PROTEIN 44 ISOFORM X1"/>
    <property type="match status" value="1"/>
</dbReference>
<dbReference type="Pfam" id="PF00651">
    <property type="entry name" value="BTB"/>
    <property type="match status" value="1"/>
</dbReference>
<dbReference type="AlphaFoldDB" id="A0A6A0GWZ8"/>
<dbReference type="InterPro" id="IPR013087">
    <property type="entry name" value="Znf_C2H2_type"/>
</dbReference>
<dbReference type="GO" id="GO:0008270">
    <property type="term" value="F:zinc ion binding"/>
    <property type="evidence" value="ECO:0007669"/>
    <property type="project" value="UniProtKB-KW"/>
</dbReference>
<reference evidence="14" key="1">
    <citation type="submission" date="2014-08" db="EMBL/GenBank/DDBJ databases">
        <authorList>
            <person name="Murali S."/>
            <person name="Richards S."/>
            <person name="Bandaranaike D."/>
            <person name="Bellair M."/>
            <person name="Blankenburg K."/>
            <person name="Chao H."/>
            <person name="Dinh H."/>
            <person name="Doddapaneni H."/>
            <person name="Dugan-Rocha S."/>
            <person name="Elkadiri S."/>
            <person name="Gnanaolivu R."/>
            <person name="Hughes D."/>
            <person name="Lee S."/>
            <person name="Li M."/>
            <person name="Ming W."/>
            <person name="Munidasa M."/>
            <person name="Muniz J."/>
            <person name="Nguyen L."/>
            <person name="Osuji N."/>
            <person name="Pu L.-L."/>
            <person name="Puazo M."/>
            <person name="Skinner E."/>
            <person name="Qu C."/>
            <person name="Quiroz J."/>
            <person name="Raj R."/>
            <person name="Weissenberger G."/>
            <person name="Xin Y."/>
            <person name="Zou X."/>
            <person name="Han Y."/>
            <person name="Worley K."/>
            <person name="Muzny D."/>
            <person name="Gibbs R."/>
        </authorList>
    </citation>
    <scope>NUCLEOTIDE SEQUENCE</scope>
    <source>
        <strain evidence="14">HAZT.00-mixed</strain>
        <tissue evidence="14">Whole organism</tissue>
    </source>
</reference>
<dbReference type="PROSITE" id="PS00028">
    <property type="entry name" value="ZINC_FINGER_C2H2_1"/>
    <property type="match status" value="1"/>
</dbReference>
<reference evidence="14" key="3">
    <citation type="submission" date="2019-06" db="EMBL/GenBank/DDBJ databases">
        <authorList>
            <person name="Poynton C."/>
            <person name="Hasenbein S."/>
            <person name="Benoit J.B."/>
            <person name="Sepulveda M.S."/>
            <person name="Poelchau M.F."/>
            <person name="Murali S.C."/>
            <person name="Chen S."/>
            <person name="Glastad K.M."/>
            <person name="Werren J.H."/>
            <person name="Vineis J.H."/>
            <person name="Bowen J.L."/>
            <person name="Friedrich M."/>
            <person name="Jones J."/>
            <person name="Robertson H.M."/>
            <person name="Feyereisen R."/>
            <person name="Mechler-Hickson A."/>
            <person name="Mathers N."/>
            <person name="Lee C.E."/>
            <person name="Colbourne J.K."/>
            <person name="Biales A."/>
            <person name="Johnston J.S."/>
            <person name="Wellborn G.A."/>
            <person name="Rosendale A.J."/>
            <person name="Cridge A.G."/>
            <person name="Munoz-Torres M.C."/>
            <person name="Bain P.A."/>
            <person name="Manny A.R."/>
            <person name="Major K.M."/>
            <person name="Lambert F.N."/>
            <person name="Vulpe C.D."/>
            <person name="Tuck P."/>
            <person name="Blalock B.J."/>
            <person name="Lin Y.-Y."/>
            <person name="Smith M.E."/>
            <person name="Ochoa-Acuna H."/>
            <person name="Chen M.-J.M."/>
            <person name="Childers C.P."/>
            <person name="Qu J."/>
            <person name="Dugan S."/>
            <person name="Lee S.L."/>
            <person name="Chao H."/>
            <person name="Dinh H."/>
            <person name="Han Y."/>
            <person name="Doddapaneni H."/>
            <person name="Worley K.C."/>
            <person name="Muzny D.M."/>
            <person name="Gibbs R.A."/>
            <person name="Richards S."/>
        </authorList>
    </citation>
    <scope>NUCLEOTIDE SEQUENCE</scope>
    <source>
        <strain evidence="14">HAZT.00-mixed</strain>
        <tissue evidence="14">Whole organism</tissue>
    </source>
</reference>
<dbReference type="Pfam" id="PF00096">
    <property type="entry name" value="zf-C2H2"/>
    <property type="match status" value="2"/>
</dbReference>
<protein>
    <submittedName>
        <fullName evidence="14">Uncharacterized protein</fullName>
    </submittedName>
</protein>
<dbReference type="GO" id="GO:0005634">
    <property type="term" value="C:nucleus"/>
    <property type="evidence" value="ECO:0007669"/>
    <property type="project" value="UniProtKB-SubCell"/>
</dbReference>
<evidence type="ECO:0000256" key="10">
    <source>
        <dbReference type="PROSITE-ProRule" id="PRU00042"/>
    </source>
</evidence>
<dbReference type="InterPro" id="IPR011333">
    <property type="entry name" value="SKP1/BTB/POZ_sf"/>
</dbReference>
<evidence type="ECO:0000256" key="7">
    <source>
        <dbReference type="ARBA" id="ARBA00023125"/>
    </source>
</evidence>
<comment type="subcellular location">
    <subcellularLocation>
        <location evidence="1">Nucleus</location>
    </subcellularLocation>
</comment>
<dbReference type="InterPro" id="IPR050457">
    <property type="entry name" value="ZnFinger_BTB_dom_contain"/>
</dbReference>
<keyword evidence="6" id="KW-0805">Transcription regulation</keyword>
<dbReference type="SUPFAM" id="SSF57667">
    <property type="entry name" value="beta-beta-alpha zinc fingers"/>
    <property type="match status" value="1"/>
</dbReference>
<keyword evidence="3" id="KW-0677">Repeat</keyword>
<dbReference type="FunFam" id="3.30.160.60:FF:001818">
    <property type="entry name" value="GDNF-inducible zinc finger protein 1 isoform X1"/>
    <property type="match status" value="1"/>
</dbReference>
<proteinExistence type="predicted"/>
<dbReference type="InterPro" id="IPR000210">
    <property type="entry name" value="BTB/POZ_dom"/>
</dbReference>
<evidence type="ECO:0000313" key="14">
    <source>
        <dbReference type="EMBL" id="KAA0191534.1"/>
    </source>
</evidence>
<feature type="domain" description="C2H2-type" evidence="13">
    <location>
        <begin position="262"/>
        <end position="289"/>
    </location>
</feature>
<dbReference type="Proteomes" id="UP000711488">
    <property type="component" value="Unassembled WGS sequence"/>
</dbReference>
<keyword evidence="9" id="KW-0539">Nucleus</keyword>
<dbReference type="SUPFAM" id="SSF54695">
    <property type="entry name" value="POZ domain"/>
    <property type="match status" value="1"/>
</dbReference>
<feature type="domain" description="C2H2-type" evidence="13">
    <location>
        <begin position="290"/>
        <end position="317"/>
    </location>
</feature>
<keyword evidence="2" id="KW-0479">Metal-binding</keyword>
<dbReference type="EMBL" id="JQDR03012241">
    <property type="protein sequence ID" value="KAA0191534.1"/>
    <property type="molecule type" value="Genomic_DNA"/>
</dbReference>
<dbReference type="OrthoDB" id="3561125at2759"/>
<evidence type="ECO:0000259" key="13">
    <source>
        <dbReference type="PROSITE" id="PS50157"/>
    </source>
</evidence>
<evidence type="ECO:0000256" key="4">
    <source>
        <dbReference type="ARBA" id="ARBA00022771"/>
    </source>
</evidence>
<feature type="region of interest" description="Disordered" evidence="11">
    <location>
        <begin position="305"/>
        <end position="330"/>
    </location>
</feature>
<comment type="caution">
    <text evidence="14">The sequence shown here is derived from an EMBL/GenBank/DDBJ whole genome shotgun (WGS) entry which is preliminary data.</text>
</comment>
<name>A0A6A0GWZ8_HYAAZ</name>
<dbReference type="FunFam" id="3.30.160.60:FF:000630">
    <property type="entry name" value="Zinc finger protein 180"/>
    <property type="match status" value="1"/>
</dbReference>
<accession>A0A6A0GWZ8</accession>
<keyword evidence="5" id="KW-0862">Zinc</keyword>
<dbReference type="GO" id="GO:0000978">
    <property type="term" value="F:RNA polymerase II cis-regulatory region sequence-specific DNA binding"/>
    <property type="evidence" value="ECO:0007669"/>
    <property type="project" value="TreeGrafter"/>
</dbReference>
<keyword evidence="7" id="KW-0238">DNA-binding</keyword>
<evidence type="ECO:0000256" key="11">
    <source>
        <dbReference type="SAM" id="MobiDB-lite"/>
    </source>
</evidence>
<dbReference type="PANTHER" id="PTHR46105">
    <property type="entry name" value="AGAP004733-PA"/>
    <property type="match status" value="1"/>
</dbReference>